<sequence length="150" mass="17709">MNYGLPFQDWDIDMYRSRALKLGFASQAEEEVQSSYDKEKLLIVIAPCWIVLEAANDYMFVVKKDIYRRLVDVNQFLSDFFHFQFYSESIPRTLYFRDLDPYVMSVCCKYLHWKLKNRTAQERPGFISNPILFNQVLDAAKTLGIVPIDI</sequence>
<dbReference type="Proteomes" id="UP001152798">
    <property type="component" value="Chromosome 3"/>
</dbReference>
<accession>A0A9P0EDW4</accession>
<dbReference type="SUPFAM" id="SSF54695">
    <property type="entry name" value="POZ domain"/>
    <property type="match status" value="1"/>
</dbReference>
<name>A0A9P0EDW4_NEZVI</name>
<organism evidence="1 2">
    <name type="scientific">Nezara viridula</name>
    <name type="common">Southern green stink bug</name>
    <name type="synonym">Cimex viridulus</name>
    <dbReference type="NCBI Taxonomy" id="85310"/>
    <lineage>
        <taxon>Eukaryota</taxon>
        <taxon>Metazoa</taxon>
        <taxon>Ecdysozoa</taxon>
        <taxon>Arthropoda</taxon>
        <taxon>Hexapoda</taxon>
        <taxon>Insecta</taxon>
        <taxon>Pterygota</taxon>
        <taxon>Neoptera</taxon>
        <taxon>Paraneoptera</taxon>
        <taxon>Hemiptera</taxon>
        <taxon>Heteroptera</taxon>
        <taxon>Panheteroptera</taxon>
        <taxon>Pentatomomorpha</taxon>
        <taxon>Pentatomoidea</taxon>
        <taxon>Pentatomidae</taxon>
        <taxon>Pentatominae</taxon>
        <taxon>Nezara</taxon>
    </lineage>
</organism>
<keyword evidence="2" id="KW-1185">Reference proteome</keyword>
<dbReference type="OrthoDB" id="10307285at2759"/>
<proteinExistence type="predicted"/>
<evidence type="ECO:0000313" key="2">
    <source>
        <dbReference type="Proteomes" id="UP001152798"/>
    </source>
</evidence>
<reference evidence="1" key="1">
    <citation type="submission" date="2022-01" db="EMBL/GenBank/DDBJ databases">
        <authorList>
            <person name="King R."/>
        </authorList>
    </citation>
    <scope>NUCLEOTIDE SEQUENCE</scope>
</reference>
<dbReference type="EMBL" id="OV725079">
    <property type="protein sequence ID" value="CAH1394690.1"/>
    <property type="molecule type" value="Genomic_DNA"/>
</dbReference>
<dbReference type="AlphaFoldDB" id="A0A9P0EDW4"/>
<protein>
    <submittedName>
        <fullName evidence="1">Uncharacterized protein</fullName>
    </submittedName>
</protein>
<evidence type="ECO:0000313" key="1">
    <source>
        <dbReference type="EMBL" id="CAH1394690.1"/>
    </source>
</evidence>
<dbReference type="InterPro" id="IPR011333">
    <property type="entry name" value="SKP1/BTB/POZ_sf"/>
</dbReference>
<gene>
    <name evidence="1" type="ORF">NEZAVI_LOCUS5130</name>
</gene>